<evidence type="ECO:0000313" key="2">
    <source>
        <dbReference type="EMBL" id="OGE90082.1"/>
    </source>
</evidence>
<dbReference type="Pfam" id="PF03372">
    <property type="entry name" value="Exo_endo_phos"/>
    <property type="match status" value="1"/>
</dbReference>
<name>A0A1F5PK85_9BACT</name>
<sequence length="250" mass="28234">MQVISLNILGGAFYGPLQDFINREALQTDFFCFQEVYQSDLSEKMDGDARTNILADLQSWLPGFESHFEPVQAGFPKPGVTAGMVIFVRKGISVQSSGKVPIHDTIYSAGNELEPPVYIQYVRLANLTLAHIHGIVYPGSKVDTPERLDQSRRVNEFLAKENPPKILCGDFNLDRDAESIVLIEKGGMRNLIKEFHIMTTRSELNYAKYPAHDRQYFADYAFVSSDMKVVNFEVPVVNVSDHLPLKLQFE</sequence>
<dbReference type="EMBL" id="MFEY01000007">
    <property type="protein sequence ID" value="OGE90082.1"/>
    <property type="molecule type" value="Genomic_DNA"/>
</dbReference>
<dbReference type="SUPFAM" id="SSF56219">
    <property type="entry name" value="DNase I-like"/>
    <property type="match status" value="1"/>
</dbReference>
<dbReference type="InterPro" id="IPR036691">
    <property type="entry name" value="Endo/exonu/phosph_ase_sf"/>
</dbReference>
<feature type="domain" description="Endonuclease/exonuclease/phosphatase" evidence="1">
    <location>
        <begin position="5"/>
        <end position="242"/>
    </location>
</feature>
<protein>
    <recommendedName>
        <fullName evidence="1">Endonuclease/exonuclease/phosphatase domain-containing protein</fullName>
    </recommendedName>
</protein>
<reference evidence="2 3" key="1">
    <citation type="journal article" date="2016" name="Nat. Commun.">
        <title>Thousands of microbial genomes shed light on interconnected biogeochemical processes in an aquifer system.</title>
        <authorList>
            <person name="Anantharaman K."/>
            <person name="Brown C.T."/>
            <person name="Hug L.A."/>
            <person name="Sharon I."/>
            <person name="Castelle C.J."/>
            <person name="Probst A.J."/>
            <person name="Thomas B.C."/>
            <person name="Singh A."/>
            <person name="Wilkins M.J."/>
            <person name="Karaoz U."/>
            <person name="Brodie E.L."/>
            <person name="Williams K.H."/>
            <person name="Hubbard S.S."/>
            <person name="Banfield J.F."/>
        </authorList>
    </citation>
    <scope>NUCLEOTIDE SEQUENCE [LARGE SCALE GENOMIC DNA]</scope>
</reference>
<accession>A0A1F5PK85</accession>
<comment type="caution">
    <text evidence="2">The sequence shown here is derived from an EMBL/GenBank/DDBJ whole genome shotgun (WGS) entry which is preliminary data.</text>
</comment>
<dbReference type="GO" id="GO:0003824">
    <property type="term" value="F:catalytic activity"/>
    <property type="evidence" value="ECO:0007669"/>
    <property type="project" value="InterPro"/>
</dbReference>
<evidence type="ECO:0000259" key="1">
    <source>
        <dbReference type="Pfam" id="PF03372"/>
    </source>
</evidence>
<proteinExistence type="predicted"/>
<dbReference type="Proteomes" id="UP000177682">
    <property type="component" value="Unassembled WGS sequence"/>
</dbReference>
<dbReference type="AlphaFoldDB" id="A0A1F5PK85"/>
<dbReference type="Gene3D" id="3.60.10.10">
    <property type="entry name" value="Endonuclease/exonuclease/phosphatase"/>
    <property type="match status" value="1"/>
</dbReference>
<organism evidence="2 3">
    <name type="scientific">Candidatus Doudnabacteria bacterium RIFCSPHIGHO2_12_FULL_48_16</name>
    <dbReference type="NCBI Taxonomy" id="1817838"/>
    <lineage>
        <taxon>Bacteria</taxon>
        <taxon>Candidatus Doudnaibacteriota</taxon>
    </lineage>
</organism>
<evidence type="ECO:0000313" key="3">
    <source>
        <dbReference type="Proteomes" id="UP000177682"/>
    </source>
</evidence>
<gene>
    <name evidence="2" type="ORF">A3E29_03160</name>
</gene>
<dbReference type="InterPro" id="IPR005135">
    <property type="entry name" value="Endo/exonuclease/phosphatase"/>
</dbReference>